<dbReference type="InterPro" id="IPR014027">
    <property type="entry name" value="UDP-Glc/GDP-Man_DH_C"/>
</dbReference>
<dbReference type="KEGG" id="mva:Mvan_0586"/>
<evidence type="ECO:0000313" key="7">
    <source>
        <dbReference type="EMBL" id="ABM11425.1"/>
    </source>
</evidence>
<dbReference type="GO" id="GO:0016628">
    <property type="term" value="F:oxidoreductase activity, acting on the CH-CH group of donors, NAD or NADP as acceptor"/>
    <property type="evidence" value="ECO:0007669"/>
    <property type="project" value="InterPro"/>
</dbReference>
<dbReference type="NCBIfam" id="TIGR03026">
    <property type="entry name" value="NDP-sugDHase"/>
    <property type="match status" value="1"/>
</dbReference>
<dbReference type="InterPro" id="IPR014026">
    <property type="entry name" value="UDP-Glc/GDP-Man_DH_dimer"/>
</dbReference>
<protein>
    <submittedName>
        <fullName evidence="7">UDP-glucose/GDP-mannose dehydrogenase</fullName>
    </submittedName>
</protein>
<dbReference type="GO" id="GO:0051287">
    <property type="term" value="F:NAD binding"/>
    <property type="evidence" value="ECO:0007669"/>
    <property type="project" value="InterPro"/>
</dbReference>
<dbReference type="PANTHER" id="PTHR43491">
    <property type="entry name" value="UDP-N-ACETYL-D-MANNOSAMINE DEHYDROGENASE"/>
    <property type="match status" value="1"/>
</dbReference>
<dbReference type="SUPFAM" id="SSF48179">
    <property type="entry name" value="6-phosphogluconate dehydrogenase C-terminal domain-like"/>
    <property type="match status" value="1"/>
</dbReference>
<dbReference type="PIRSF" id="PIRSF500136">
    <property type="entry name" value="UDP_ManNAc_DH"/>
    <property type="match status" value="1"/>
</dbReference>
<keyword evidence="3" id="KW-0520">NAD</keyword>
<dbReference type="HOGENOM" id="CLU_620851_0_0_11"/>
<dbReference type="InterPro" id="IPR036291">
    <property type="entry name" value="NAD(P)-bd_dom_sf"/>
</dbReference>
<dbReference type="Pfam" id="PF03720">
    <property type="entry name" value="UDPG_MGDP_dh_C"/>
    <property type="match status" value="1"/>
</dbReference>
<feature type="compositionally biased region" description="Basic and acidic residues" evidence="5">
    <location>
        <begin position="1"/>
        <end position="11"/>
    </location>
</feature>
<gene>
    <name evidence="7" type="ordered locus">Mvan_0586</name>
</gene>
<evidence type="ECO:0000256" key="5">
    <source>
        <dbReference type="SAM" id="MobiDB-lite"/>
    </source>
</evidence>
<dbReference type="Proteomes" id="UP000009159">
    <property type="component" value="Chromosome"/>
</dbReference>
<feature type="region of interest" description="Disordered" evidence="5">
    <location>
        <begin position="1"/>
        <end position="48"/>
    </location>
</feature>
<dbReference type="InterPro" id="IPR017476">
    <property type="entry name" value="UDP-Glc/GDP-Man"/>
</dbReference>
<keyword evidence="2" id="KW-0560">Oxidoreductase</keyword>
<dbReference type="Pfam" id="PF00984">
    <property type="entry name" value="UDPG_MGDP_dh"/>
    <property type="match status" value="1"/>
</dbReference>
<evidence type="ECO:0000259" key="6">
    <source>
        <dbReference type="SMART" id="SM00984"/>
    </source>
</evidence>
<dbReference type="PANTHER" id="PTHR43491:SF2">
    <property type="entry name" value="UDP-N-ACETYL-D-MANNOSAMINE DEHYDROGENASE"/>
    <property type="match status" value="1"/>
</dbReference>
<dbReference type="GO" id="GO:0016616">
    <property type="term" value="F:oxidoreductase activity, acting on the CH-OH group of donors, NAD or NADP as acceptor"/>
    <property type="evidence" value="ECO:0007669"/>
    <property type="project" value="InterPro"/>
</dbReference>
<evidence type="ECO:0000256" key="4">
    <source>
        <dbReference type="PIRNR" id="PIRNR000124"/>
    </source>
</evidence>
<comment type="similarity">
    <text evidence="1 4">Belongs to the UDP-glucose/GDP-mannose dehydrogenase family.</text>
</comment>
<dbReference type="SUPFAM" id="SSF52413">
    <property type="entry name" value="UDP-glucose/GDP-mannose dehydrogenase C-terminal domain"/>
    <property type="match status" value="1"/>
</dbReference>
<dbReference type="RefSeq" id="WP_011777862.1">
    <property type="nucleotide sequence ID" value="NZ_JACKSD010000285.1"/>
</dbReference>
<feature type="domain" description="UDP-glucose/GDP-mannose dehydrogenase C-terminal" evidence="6">
    <location>
        <begin position="317"/>
        <end position="420"/>
    </location>
</feature>
<proteinExistence type="inferred from homology"/>
<dbReference type="InterPro" id="IPR008927">
    <property type="entry name" value="6-PGluconate_DH-like_C_sf"/>
</dbReference>
<reference evidence="7" key="1">
    <citation type="submission" date="2006-12" db="EMBL/GenBank/DDBJ databases">
        <title>Complete sequence of Mycobacterium vanbaalenii PYR-1.</title>
        <authorList>
            <consortium name="US DOE Joint Genome Institute"/>
            <person name="Copeland A."/>
            <person name="Lucas S."/>
            <person name="Lapidus A."/>
            <person name="Barry K."/>
            <person name="Detter J.C."/>
            <person name="Glavina del Rio T."/>
            <person name="Hammon N."/>
            <person name="Israni S."/>
            <person name="Dalin E."/>
            <person name="Tice H."/>
            <person name="Pitluck S."/>
            <person name="Singan V."/>
            <person name="Schmutz J."/>
            <person name="Larimer F."/>
            <person name="Land M."/>
            <person name="Hauser L."/>
            <person name="Kyrpides N."/>
            <person name="Anderson I.J."/>
            <person name="Miller C."/>
            <person name="Richardson P."/>
        </authorList>
    </citation>
    <scope>NUCLEOTIDE SEQUENCE [LARGE SCALE GENOMIC DNA]</scope>
    <source>
        <strain evidence="7">PYR-1</strain>
    </source>
</reference>
<dbReference type="Gene3D" id="3.40.50.720">
    <property type="entry name" value="NAD(P)-binding Rossmann-like Domain"/>
    <property type="match status" value="2"/>
</dbReference>
<evidence type="ECO:0000313" key="8">
    <source>
        <dbReference type="Proteomes" id="UP000009159"/>
    </source>
</evidence>
<organism evidence="7 8">
    <name type="scientific">Mycolicibacterium vanbaalenii (strain DSM 7251 / JCM 13017 / BCRC 16820 / KCTC 9966 / NRRL B-24157 / PYR-1)</name>
    <name type="common">Mycobacterium vanbaalenii</name>
    <dbReference type="NCBI Taxonomy" id="350058"/>
    <lineage>
        <taxon>Bacteria</taxon>
        <taxon>Bacillati</taxon>
        <taxon>Actinomycetota</taxon>
        <taxon>Actinomycetes</taxon>
        <taxon>Mycobacteriales</taxon>
        <taxon>Mycobacteriaceae</taxon>
        <taxon>Mycolicibacterium</taxon>
    </lineage>
</organism>
<dbReference type="AlphaFoldDB" id="A1T2M5"/>
<evidence type="ECO:0000256" key="1">
    <source>
        <dbReference type="ARBA" id="ARBA00006601"/>
    </source>
</evidence>
<dbReference type="GO" id="GO:0000271">
    <property type="term" value="P:polysaccharide biosynthetic process"/>
    <property type="evidence" value="ECO:0007669"/>
    <property type="project" value="InterPro"/>
</dbReference>
<dbReference type="PIRSF" id="PIRSF000124">
    <property type="entry name" value="UDPglc_GDPman_dh"/>
    <property type="match status" value="1"/>
</dbReference>
<dbReference type="STRING" id="350058.Mvan_0586"/>
<dbReference type="SMART" id="SM00984">
    <property type="entry name" value="UDPG_MGDP_dh_C"/>
    <property type="match status" value="1"/>
</dbReference>
<dbReference type="InterPro" id="IPR028359">
    <property type="entry name" value="UDP_ManNAc/GlcNAc_DH"/>
</dbReference>
<dbReference type="Pfam" id="PF03721">
    <property type="entry name" value="UDPG_MGDP_dh_N"/>
    <property type="match status" value="1"/>
</dbReference>
<name>A1T2M5_MYCVP</name>
<accession>A1T2M5</accession>
<dbReference type="InterPro" id="IPR001732">
    <property type="entry name" value="UDP-Glc/GDP-Man_DH_N"/>
</dbReference>
<dbReference type="SUPFAM" id="SSF51735">
    <property type="entry name" value="NAD(P)-binding Rossmann-fold domains"/>
    <property type="match status" value="1"/>
</dbReference>
<evidence type="ECO:0000256" key="3">
    <source>
        <dbReference type="ARBA" id="ARBA00023027"/>
    </source>
</evidence>
<dbReference type="eggNOG" id="COG0677">
    <property type="taxonomic scope" value="Bacteria"/>
</dbReference>
<evidence type="ECO:0000256" key="2">
    <source>
        <dbReference type="ARBA" id="ARBA00023002"/>
    </source>
</evidence>
<sequence length="441" mass="48129">MRTGRASREHATALTPLHGTSPLPQRSSLYSGPRPTNPKSHSDWTTKRVPLTGLTRSGYEFDIPNLQVLSDPVEADVFVLCVDSPVGTTTRKADLSNLKAASESVGRYLRSTNLVIVRSTVPVGTTRGVVARLLSESSGLVEGDFSLAFAPERTSTGMTLRESSQIPHLVGGRDSLSAERAAEFLQSAGMRSLVMESAEAAELGKLASNAARDTALALAAQICAVAELHNLDVERLVNDVNHDYPRDHIKMPRPGVGGSCLTKDSYILAESLASTPLGDTLFGLVRRINDETQAPTIRSLARHFTDHFRREFAPRILVCGAAFKGDPPTRDTRNAVSLVVARELMAQEYSVAVFDPFISGEEISELGFEPASIAEMNAPWNGLLLYSNHKFFSDENVVRKLVQNVCGNGFIYDPYRWCKPTMDAIRPGTLYRTLSTEKILP</sequence>
<dbReference type="InterPro" id="IPR036220">
    <property type="entry name" value="UDP-Glc/GDP-Man_DH_C_sf"/>
</dbReference>
<dbReference type="EMBL" id="CP000511">
    <property type="protein sequence ID" value="ABM11425.1"/>
    <property type="molecule type" value="Genomic_DNA"/>
</dbReference>
<keyword evidence="8" id="KW-1185">Reference proteome</keyword>